<sequence>MSISPPPQRRIGMVDTPSTESNAKSLLDTLIKAYAPEDKTAEFEKRFKEKLGLTSVFDITGMTEAGFKDHLVSAFDNDEMFKVHAGSIAGSLYNDARCYAAQISHLYREQRTSDGTAQHQWHPLGIRAIEKQGPTYTHLFKENWDDACKNDSIAAIDSPVAYLRALYRFALQLESSVSQLPDEKTNRIPLAKRRPDLADLSIDQQSTFTAQPMLGIVNAILDKNIQKALQTTDDEGKSTYEVLAHRYYPFALPYEFFHHQCLLGLSANKPTLGELNYLISDSLPITPSRNSSYGKVLETASHEAQMLMSGLGPKQQALLTAWAEKILTDEVHERPTPEERKRKDSYWEKIYGFTSISDLKKIPTFLERTELEAEQMEALLAQGKSAPRTSPHYSLGAPFSRPYGARYVNGPVATDDKSMTLDNENRPGEIANATEDKFERLHRMIRLQRWLAIPFNELDTLICSALESQSRANSKMQLDSYVIRALGVYRFLNRRYSITAEDFAALLHQVSPCATGDNTSLFDNVFNKARLFEKPLKLDGRDFQANDSDPVSHTILQHLSVSLGLPLTEDSLFRVVKNTQKYLGSLKCDLLTLSSIYRQARTARMFGLSIAELSTLENFLGGESISRCLATGNTGRRTFQIRGQKADQYFELVAHFQLPEGGDPGEATLLAGSTLRTNTSWFADATTIKKLDVSLIPESGDEERPWITIDQIQTTDSTSATSLEGQNIKWHGAGFDELTHRKCTNMILQSIRGEGSLTSIGTFSGEIDKVVLSVPPQEASALNILDILMQLDWITRWIKESAYDISMLQRVLELHPNDDYLLGDLQHHLTKLVAETRQCAVTAQELATLALPENIDWQAKLASTLLDDKGLVKNFAPSIKDDVPQKLTNALDKIFVELTLDADPDKDLRLKNDCTQKLKNLLLLAHDRQQHLIEAFLQETFLLPMNCAKDVVIWARTSVHKVLTKALDIEDPYKLAHKLHPLLRHTEAAVRLQLSNKALRALLNTAHWLDTPDGQLRLSFKTLYLFDRFNHFMNTYQQPEESLLSYLEFANASGSEGSVVNDRLAQLMKWTTAEVTMLTSKLMFKQARTMRDIDWVMRCHNACKATGLNATALLNAASLDNNSPVVQWKTVGEAVMVASR</sequence>
<name>A0A7V7TMN7_9PSED</name>
<organism evidence="3 4">
    <name type="scientific">Pseudomonas lini</name>
    <dbReference type="NCBI Taxonomy" id="163011"/>
    <lineage>
        <taxon>Bacteria</taxon>
        <taxon>Pseudomonadati</taxon>
        <taxon>Pseudomonadota</taxon>
        <taxon>Gammaproteobacteria</taxon>
        <taxon>Pseudomonadales</taxon>
        <taxon>Pseudomonadaceae</taxon>
        <taxon>Pseudomonas</taxon>
    </lineage>
</organism>
<dbReference type="AlphaFoldDB" id="A0A7V7TMN7"/>
<dbReference type="Pfam" id="PF03538">
    <property type="entry name" value="VRP1"/>
    <property type="match status" value="1"/>
</dbReference>
<keyword evidence="1" id="KW-0843">Virulence</keyword>
<comment type="caution">
    <text evidence="3">The sequence shown here is derived from an EMBL/GenBank/DDBJ whole genome shotgun (WGS) entry which is preliminary data.</text>
</comment>
<reference evidence="3 4" key="1">
    <citation type="submission" date="2019-09" db="EMBL/GenBank/DDBJ databases">
        <title>Draft genome sequences of 48 bacterial type strains from the CCUG.</title>
        <authorList>
            <person name="Tunovic T."/>
            <person name="Pineiro-Iglesias B."/>
            <person name="Unosson C."/>
            <person name="Inganas E."/>
            <person name="Ohlen M."/>
            <person name="Cardew S."/>
            <person name="Jensie-Markopoulos S."/>
            <person name="Salva-Serra F."/>
            <person name="Jaen-Luchoro D."/>
            <person name="Karlsson R."/>
            <person name="Svensson-Stadler L."/>
            <person name="Chun J."/>
            <person name="Moore E."/>
        </authorList>
    </citation>
    <scope>NUCLEOTIDE SEQUENCE [LARGE SCALE GENOMIC DNA]</scope>
    <source>
        <strain evidence="3 4">CCUG 51522</strain>
    </source>
</reference>
<evidence type="ECO:0000313" key="3">
    <source>
        <dbReference type="EMBL" id="KAB0501635.1"/>
    </source>
</evidence>
<proteinExistence type="predicted"/>
<evidence type="ECO:0000256" key="2">
    <source>
        <dbReference type="SAM" id="MobiDB-lite"/>
    </source>
</evidence>
<evidence type="ECO:0008006" key="5">
    <source>
        <dbReference type="Google" id="ProtNLM"/>
    </source>
</evidence>
<accession>A0A7V7TMN7</accession>
<evidence type="ECO:0000313" key="4">
    <source>
        <dbReference type="Proteomes" id="UP000434925"/>
    </source>
</evidence>
<dbReference type="Proteomes" id="UP000434925">
    <property type="component" value="Unassembled WGS sequence"/>
</dbReference>
<gene>
    <name evidence="3" type="ORF">F7R14_22720</name>
</gene>
<dbReference type="InterPro" id="IPR018003">
    <property type="entry name" value="Insecticidal_toxin/plasmid_vir"/>
</dbReference>
<dbReference type="EMBL" id="VZPO01000009">
    <property type="protein sequence ID" value="KAB0501635.1"/>
    <property type="molecule type" value="Genomic_DNA"/>
</dbReference>
<protein>
    <recommendedName>
        <fullName evidence="5">Virulence plasmid A protein</fullName>
    </recommendedName>
</protein>
<evidence type="ECO:0000256" key="1">
    <source>
        <dbReference type="ARBA" id="ARBA00023026"/>
    </source>
</evidence>
<feature type="region of interest" description="Disordered" evidence="2">
    <location>
        <begin position="1"/>
        <end position="20"/>
    </location>
</feature>